<comment type="caution">
    <text evidence="2">The sequence shown here is derived from an EMBL/GenBank/DDBJ whole genome shotgun (WGS) entry which is preliminary data.</text>
</comment>
<dbReference type="PANTHER" id="PTHR43794:SF5">
    <property type="entry name" value="CHLOROHYDROLASE FAMILY PROTEIN"/>
    <property type="match status" value="1"/>
</dbReference>
<protein>
    <recommendedName>
        <fullName evidence="1">Amidohydrolase-related domain-containing protein</fullName>
    </recommendedName>
</protein>
<gene>
    <name evidence="2" type="ORF">A3207_00400</name>
</gene>
<accession>A0A8J8TE45</accession>
<sequence length="352" mass="38737">MNCASGRIYTEDGFVEGHICFENGIVTEVCEGPSENADVKGLIIPAFTNAHTHVADYIVPVDLSLSLEDLVAPPNGFKYQMLNNTPESVLRCGIEKVSEYMFKRGVTSFIDFREGSISGAKILSHLTWAQPVIMGKPVTFDAEELSVLLDISDGVGPSSISDWKYEDLMNLSKLARSKGKLFGIHCSERIREDIGAVLDLKPSFLVHMTKATKEDLKACADENVPIVACPRSNMFFGSEPPLKEMLDQGVSVALGTDNAMICMPDILCEAEFAGRLLRRQGVSDLDEVVRMITCNGRKIINHKQKIWIKPRDLCNFVVIEDKGGDPITDLVLRNAGTSPLLVCLDNKVWRGG</sequence>
<dbReference type="SUPFAM" id="SSF51556">
    <property type="entry name" value="Metallo-dependent hydrolases"/>
    <property type="match status" value="1"/>
</dbReference>
<organism evidence="2 3">
    <name type="scientific">Candidatus Methanomassiliicoccus intestinalis</name>
    <dbReference type="NCBI Taxonomy" id="1406512"/>
    <lineage>
        <taxon>Archaea</taxon>
        <taxon>Methanobacteriati</taxon>
        <taxon>Thermoplasmatota</taxon>
        <taxon>Thermoplasmata</taxon>
        <taxon>Methanomassiliicoccales</taxon>
        <taxon>Methanomassiliicoccaceae</taxon>
        <taxon>Methanomassiliicoccus</taxon>
    </lineage>
</organism>
<evidence type="ECO:0000313" key="3">
    <source>
        <dbReference type="Proteomes" id="UP000752814"/>
    </source>
</evidence>
<dbReference type="InterPro" id="IPR032466">
    <property type="entry name" value="Metal_Hydrolase"/>
</dbReference>
<dbReference type="Proteomes" id="UP000752814">
    <property type="component" value="Unassembled WGS sequence"/>
</dbReference>
<proteinExistence type="predicted"/>
<name>A0A8J8TE45_9ARCH</name>
<dbReference type="Pfam" id="PF01979">
    <property type="entry name" value="Amidohydro_1"/>
    <property type="match status" value="1"/>
</dbReference>
<evidence type="ECO:0000313" key="2">
    <source>
        <dbReference type="EMBL" id="TQS84540.1"/>
    </source>
</evidence>
<reference evidence="2" key="1">
    <citation type="submission" date="2016-03" db="EMBL/GenBank/DDBJ databases">
        <authorList>
            <person name="Borrel G."/>
            <person name="Mccann A."/>
            <person name="O'Toole P.W."/>
        </authorList>
    </citation>
    <scope>NUCLEOTIDE SEQUENCE</scope>
    <source>
        <strain evidence="2">183</strain>
    </source>
</reference>
<dbReference type="InterPro" id="IPR050287">
    <property type="entry name" value="MTA/SAH_deaminase"/>
</dbReference>
<dbReference type="RefSeq" id="WP_400256332.1">
    <property type="nucleotide sequence ID" value="NZ_CAYAYE010000029.1"/>
</dbReference>
<dbReference type="Gene3D" id="3.20.20.140">
    <property type="entry name" value="Metal-dependent hydrolases"/>
    <property type="match status" value="1"/>
</dbReference>
<dbReference type="GO" id="GO:0016787">
    <property type="term" value="F:hydrolase activity"/>
    <property type="evidence" value="ECO:0007669"/>
    <property type="project" value="InterPro"/>
</dbReference>
<dbReference type="EMBL" id="LVVT01000001">
    <property type="protein sequence ID" value="TQS84540.1"/>
    <property type="molecule type" value="Genomic_DNA"/>
</dbReference>
<dbReference type="AlphaFoldDB" id="A0A8J8TE45"/>
<dbReference type="InterPro" id="IPR006680">
    <property type="entry name" value="Amidohydro-rel"/>
</dbReference>
<evidence type="ECO:0000259" key="1">
    <source>
        <dbReference type="Pfam" id="PF01979"/>
    </source>
</evidence>
<dbReference type="PANTHER" id="PTHR43794">
    <property type="entry name" value="AMINOHYDROLASE SSNA-RELATED"/>
    <property type="match status" value="1"/>
</dbReference>
<feature type="domain" description="Amidohydrolase-related" evidence="1">
    <location>
        <begin position="43"/>
        <end position="330"/>
    </location>
</feature>